<feature type="domain" description="AttH" evidence="2">
    <location>
        <begin position="67"/>
        <end position="248"/>
    </location>
</feature>
<dbReference type="InterPro" id="IPR023374">
    <property type="entry name" value="AttH-like_dom_sf"/>
</dbReference>
<evidence type="ECO:0000313" key="3">
    <source>
        <dbReference type="EMBL" id="NOG31459.1"/>
    </source>
</evidence>
<dbReference type="PANTHER" id="PTHR38591:SF1">
    <property type="entry name" value="BLL1000 PROTEIN"/>
    <property type="match status" value="1"/>
</dbReference>
<reference evidence="3 4" key="1">
    <citation type="submission" date="2020-05" db="EMBL/GenBank/DDBJ databases">
        <authorList>
            <person name="Ruan W."/>
            <person name="Jeon C.O."/>
            <person name="Chun B.H."/>
        </authorList>
    </citation>
    <scope>NUCLEOTIDE SEQUENCE [LARGE SCALE GENOMIC DNA]</scope>
    <source>
        <strain evidence="3 4">TBZ9</strain>
    </source>
</reference>
<accession>A0A7Y3TZC9</accession>
<dbReference type="PANTHER" id="PTHR38591">
    <property type="entry name" value="HYDROLASE"/>
    <property type="match status" value="1"/>
</dbReference>
<evidence type="ECO:0000259" key="2">
    <source>
        <dbReference type="Pfam" id="PF07143"/>
    </source>
</evidence>
<name>A0A7Y3TZC9_9GAMM</name>
<reference evidence="3 4" key="2">
    <citation type="submission" date="2020-06" db="EMBL/GenBank/DDBJ databases">
        <title>Halomonas songnenensis sp. nov., a moderately halophilic bacterium isolated from saline and alkaline soils.</title>
        <authorList>
            <person name="Jiang J."/>
            <person name="Pan Y."/>
        </authorList>
    </citation>
    <scope>NUCLEOTIDE SEQUENCE [LARGE SCALE GENOMIC DNA]</scope>
    <source>
        <strain evidence="3 4">TBZ9</strain>
    </source>
</reference>
<dbReference type="AlphaFoldDB" id="A0A7Y3TZC9"/>
<gene>
    <name evidence="3" type="ORF">HLB35_06170</name>
</gene>
<keyword evidence="4" id="KW-1185">Reference proteome</keyword>
<evidence type="ECO:0000256" key="1">
    <source>
        <dbReference type="SAM" id="SignalP"/>
    </source>
</evidence>
<dbReference type="Pfam" id="PF07143">
    <property type="entry name" value="CrtC"/>
    <property type="match status" value="1"/>
</dbReference>
<dbReference type="Gene3D" id="2.40.370.10">
    <property type="entry name" value="AttH-like domain"/>
    <property type="match status" value="2"/>
</dbReference>
<dbReference type="RefSeq" id="WP_171701910.1">
    <property type="nucleotide sequence ID" value="NZ_JABFHI010000002.1"/>
</dbReference>
<feature type="signal peptide" evidence="1">
    <location>
        <begin position="1"/>
        <end position="24"/>
    </location>
</feature>
<dbReference type="Proteomes" id="UP000588806">
    <property type="component" value="Unassembled WGS sequence"/>
</dbReference>
<dbReference type="InterPro" id="IPR010791">
    <property type="entry name" value="AttH_dom"/>
</dbReference>
<proteinExistence type="predicted"/>
<dbReference type="PROSITE" id="PS51257">
    <property type="entry name" value="PROKAR_LIPOPROTEIN"/>
    <property type="match status" value="1"/>
</dbReference>
<keyword evidence="1" id="KW-0732">Signal</keyword>
<comment type="caution">
    <text evidence="3">The sequence shown here is derived from an EMBL/GenBank/DDBJ whole genome shotgun (WGS) entry which is preliminary data.</text>
</comment>
<sequence>MKPVYLFVLSVAALTGILAGCQDAPTDSAATQGFAGLGADAAAYAQASADTPLTFPADHGPHPDYRIEWWYLTANLENAQGQPLGLQWTLFRQALMPPDERPETSEWAADQVWMAHMGISRGEAHIAAERFARSHSAHDDGQAGVIAAPFQAWLDDWTFKSPPQANFKRFELSAYSGEGEERSGYDLTLTAQGPLVLHGQNGFNAKTVEGQGTHYYSQPFLQITGQVTLNGETQQVSGQGWLDREWGSQLISGQQSGWDWFSLHLDDGRKLMAYRLRGGGKDGGDYQFAHLIGADGHTQQQGPDSVTLTPLESQPVAGRDVPTRWALTLPESDLQLEVKARHPNRWMDTSVPYWEGEVVVRDANSQAARGVGYLEMTGY</sequence>
<feature type="chain" id="PRO_5030896682" evidence="1">
    <location>
        <begin position="25"/>
        <end position="379"/>
    </location>
</feature>
<dbReference type="SUPFAM" id="SSF159245">
    <property type="entry name" value="AttH-like"/>
    <property type="match status" value="1"/>
</dbReference>
<organism evidence="3 4">
    <name type="scientific">Vreelandella azerica</name>
    <dbReference type="NCBI Taxonomy" id="2732867"/>
    <lineage>
        <taxon>Bacteria</taxon>
        <taxon>Pseudomonadati</taxon>
        <taxon>Pseudomonadota</taxon>
        <taxon>Gammaproteobacteria</taxon>
        <taxon>Oceanospirillales</taxon>
        <taxon>Halomonadaceae</taxon>
        <taxon>Vreelandella</taxon>
    </lineage>
</organism>
<evidence type="ECO:0000313" key="4">
    <source>
        <dbReference type="Proteomes" id="UP000588806"/>
    </source>
</evidence>
<dbReference type="Pfam" id="PF17186">
    <property type="entry name" value="Lipocalin_9"/>
    <property type="match status" value="1"/>
</dbReference>
<dbReference type="EMBL" id="JABFHI010000002">
    <property type="protein sequence ID" value="NOG31459.1"/>
    <property type="molecule type" value="Genomic_DNA"/>
</dbReference>
<protein>
    <submittedName>
        <fullName evidence="3">Iron ABC transporter permease</fullName>
    </submittedName>
</protein>